<protein>
    <submittedName>
        <fullName evidence="5">Serine/threonine protein kinase</fullName>
    </submittedName>
</protein>
<dbReference type="Proteomes" id="UP000199518">
    <property type="component" value="Unassembled WGS sequence"/>
</dbReference>
<reference evidence="6" key="1">
    <citation type="submission" date="2016-10" db="EMBL/GenBank/DDBJ databases">
        <authorList>
            <person name="Varghese N."/>
            <person name="Submissions S."/>
        </authorList>
    </citation>
    <scope>NUCLEOTIDE SEQUENCE [LARGE SCALE GENOMIC DNA]</scope>
    <source>
        <strain evidence="6">DSM 26348</strain>
    </source>
</reference>
<evidence type="ECO:0000313" key="6">
    <source>
        <dbReference type="Proteomes" id="UP000199518"/>
    </source>
</evidence>
<gene>
    <name evidence="5" type="ORF">SAMN05421753_12213</name>
</gene>
<evidence type="ECO:0000313" key="5">
    <source>
        <dbReference type="EMBL" id="SFJ50320.1"/>
    </source>
</evidence>
<dbReference type="CDD" id="cd14014">
    <property type="entry name" value="STKc_PknB_like"/>
    <property type="match status" value="1"/>
</dbReference>
<accession>A0A1I3RWA4</accession>
<evidence type="ECO:0000256" key="1">
    <source>
        <dbReference type="ARBA" id="ARBA00022741"/>
    </source>
</evidence>
<dbReference type="Pfam" id="PF00069">
    <property type="entry name" value="Pkinase"/>
    <property type="match status" value="1"/>
</dbReference>
<dbReference type="PANTHER" id="PTHR24348">
    <property type="entry name" value="SERINE/THREONINE-PROTEIN KINASE UNC-51-RELATED"/>
    <property type="match status" value="1"/>
</dbReference>
<dbReference type="PANTHER" id="PTHR24348:SF68">
    <property type="entry name" value="SERINE_THREONINE-PROTEIN KINASE ATG1C"/>
    <property type="match status" value="1"/>
</dbReference>
<dbReference type="InterPro" id="IPR011009">
    <property type="entry name" value="Kinase-like_dom_sf"/>
</dbReference>
<dbReference type="InterPro" id="IPR045269">
    <property type="entry name" value="Atg1-like"/>
</dbReference>
<dbReference type="SUPFAM" id="SSF56112">
    <property type="entry name" value="Protein kinase-like (PK-like)"/>
    <property type="match status" value="1"/>
</dbReference>
<dbReference type="STRING" id="1576369.SAMN05421753_12213"/>
<dbReference type="SUPFAM" id="SSF56436">
    <property type="entry name" value="C-type lectin-like"/>
    <property type="match status" value="1"/>
</dbReference>
<dbReference type="InterPro" id="IPR016187">
    <property type="entry name" value="CTDL_fold"/>
</dbReference>
<dbReference type="PROSITE" id="PS00107">
    <property type="entry name" value="PROTEIN_KINASE_ATP"/>
    <property type="match status" value="1"/>
</dbReference>
<sequence>MTETNPKAEELFFSDLSVGREIDQICDAFESSWKAGNRPALSAYLHDTNLPLDTLFLELVQLDIAYRIKSGEHPSKDEYAAQYPSFAGALDRLTMFSMDEGTANVTLEFAGVEPGLRYEREERLGTGGHGVVWKAYDHRLLRWVALKQFKEGTTESLRTLLKREARAIAQINHPNVVKVYDFGSDDEGDYIALELVSGGTLASWLQKQQPKGGPRVQLPPEKAARLAEQLANGLQAVHERHVVHRDFKPANVLLDEDEVPKIGDFGLARHMNMQTTIGGAGAVMGTVPYMSPEQCKSSKVDARSDLYSLGVVLYEMLTGRLPFQGTNNELLRDIPLGKFPLPSEFAAVPESLENICLRAMERDRDDRYQTAEALRADLQKFLEGEQVTRIRPGLATRGWRAVRKNLATAAIAIGTLGLASMALAWAVNSEEQNPDDGKWEVRIRTEPPGAHVVILPLDPLTGHPLTTDPELSIQLDASPASCRLTPGEYRVVAAIDSKRFSEVVRTVPRLGESMPFPAHYQFWKIMAPGVLQWDVIKIPEKPVRDEMILIPGTANAVVGKPGSSATPEHGVLIKSFYVSCREFNLNDYQKIRQGVPYNLQCDPPTGDCSISCRFDQAMQWAEDSHARLLTEEEFEYLAQLIDAQVSGQIEPIAKTAHAAGMSTDELNHSLGAIQELLSGQGEWVWGVPTGYRATANPELRERMTVNETHRVVKGRLPQTDTDRGGRDGELLKPSDRAVESYTTITPGIGFRLARSKSLTLGNLQDD</sequence>
<dbReference type="GO" id="GO:0004674">
    <property type="term" value="F:protein serine/threonine kinase activity"/>
    <property type="evidence" value="ECO:0007669"/>
    <property type="project" value="UniProtKB-KW"/>
</dbReference>
<dbReference type="AlphaFoldDB" id="A0A1I3RWA4"/>
<feature type="binding site" evidence="3">
    <location>
        <position position="147"/>
    </location>
    <ligand>
        <name>ATP</name>
        <dbReference type="ChEBI" id="CHEBI:30616"/>
    </ligand>
</feature>
<evidence type="ECO:0000256" key="2">
    <source>
        <dbReference type="ARBA" id="ARBA00022840"/>
    </source>
</evidence>
<proteinExistence type="predicted"/>
<keyword evidence="5" id="KW-0418">Kinase</keyword>
<dbReference type="InterPro" id="IPR017441">
    <property type="entry name" value="Protein_kinase_ATP_BS"/>
</dbReference>
<evidence type="ECO:0000259" key="4">
    <source>
        <dbReference type="PROSITE" id="PS50011"/>
    </source>
</evidence>
<feature type="domain" description="Protein kinase" evidence="4">
    <location>
        <begin position="118"/>
        <end position="382"/>
    </location>
</feature>
<keyword evidence="1 3" id="KW-0547">Nucleotide-binding</keyword>
<dbReference type="GO" id="GO:0005524">
    <property type="term" value="F:ATP binding"/>
    <property type="evidence" value="ECO:0007669"/>
    <property type="project" value="UniProtKB-UniRule"/>
</dbReference>
<dbReference type="PROSITE" id="PS00108">
    <property type="entry name" value="PROTEIN_KINASE_ST"/>
    <property type="match status" value="1"/>
</dbReference>
<dbReference type="Gene3D" id="3.30.200.20">
    <property type="entry name" value="Phosphorylase Kinase, domain 1"/>
    <property type="match status" value="1"/>
</dbReference>
<keyword evidence="6" id="KW-1185">Reference proteome</keyword>
<dbReference type="Gene3D" id="1.10.510.10">
    <property type="entry name" value="Transferase(Phosphotransferase) domain 1"/>
    <property type="match status" value="1"/>
</dbReference>
<name>A0A1I3RWA4_9PLAN</name>
<organism evidence="5 6">
    <name type="scientific">Planctomicrobium piriforme</name>
    <dbReference type="NCBI Taxonomy" id="1576369"/>
    <lineage>
        <taxon>Bacteria</taxon>
        <taxon>Pseudomonadati</taxon>
        <taxon>Planctomycetota</taxon>
        <taxon>Planctomycetia</taxon>
        <taxon>Planctomycetales</taxon>
        <taxon>Planctomycetaceae</taxon>
        <taxon>Planctomicrobium</taxon>
    </lineage>
</organism>
<dbReference type="RefSeq" id="WP_092056305.1">
    <property type="nucleotide sequence ID" value="NZ_FOQD01000022.1"/>
</dbReference>
<dbReference type="InterPro" id="IPR042095">
    <property type="entry name" value="SUMF_sf"/>
</dbReference>
<keyword evidence="5" id="KW-0808">Transferase</keyword>
<keyword evidence="5" id="KW-0723">Serine/threonine-protein kinase</keyword>
<dbReference type="OrthoDB" id="6111975at2"/>
<dbReference type="PROSITE" id="PS50011">
    <property type="entry name" value="PROTEIN_KINASE_DOM"/>
    <property type="match status" value="1"/>
</dbReference>
<dbReference type="GO" id="GO:0005737">
    <property type="term" value="C:cytoplasm"/>
    <property type="evidence" value="ECO:0007669"/>
    <property type="project" value="TreeGrafter"/>
</dbReference>
<dbReference type="EMBL" id="FOQD01000022">
    <property type="protein sequence ID" value="SFJ50320.1"/>
    <property type="molecule type" value="Genomic_DNA"/>
</dbReference>
<dbReference type="Gene3D" id="3.90.1580.10">
    <property type="entry name" value="paralog of FGE (formylglycine-generating enzyme)"/>
    <property type="match status" value="1"/>
</dbReference>
<dbReference type="InterPro" id="IPR000719">
    <property type="entry name" value="Prot_kinase_dom"/>
</dbReference>
<evidence type="ECO:0000256" key="3">
    <source>
        <dbReference type="PROSITE-ProRule" id="PRU10141"/>
    </source>
</evidence>
<dbReference type="InterPro" id="IPR008271">
    <property type="entry name" value="Ser/Thr_kinase_AS"/>
</dbReference>
<keyword evidence="2 3" id="KW-0067">ATP-binding</keyword>